<reference evidence="2" key="1">
    <citation type="journal article" date="2014" name="Genome Announc.">
        <title>Draft Genome Sequences of Three Alkaliphilic Bacillus Strains, Bacillus wakoensis JCM 9140T, Bacillus akibai JCM 9157T, and Bacillus hemicellulosilyticus JCM 9152T.</title>
        <authorList>
            <person name="Yuki M."/>
            <person name="Oshima K."/>
            <person name="Suda W."/>
            <person name="Oshida Y."/>
            <person name="Kitamura K."/>
            <person name="Iida T."/>
            <person name="Hattori M."/>
            <person name="Ohkuma M."/>
        </authorList>
    </citation>
    <scope>NUCLEOTIDE SEQUENCE [LARGE SCALE GENOMIC DNA]</scope>
    <source>
        <strain evidence="2">JCM 9140</strain>
    </source>
</reference>
<keyword evidence="1" id="KW-0175">Coiled coil</keyword>
<keyword evidence="3" id="KW-1185">Reference proteome</keyword>
<evidence type="ECO:0000256" key="1">
    <source>
        <dbReference type="SAM" id="Coils"/>
    </source>
</evidence>
<dbReference type="STRING" id="1236970.JCM9140_1349"/>
<organism evidence="2 3">
    <name type="scientific">Halalkalibacter wakoensis JCM 9140</name>
    <dbReference type="NCBI Taxonomy" id="1236970"/>
    <lineage>
        <taxon>Bacteria</taxon>
        <taxon>Bacillati</taxon>
        <taxon>Bacillota</taxon>
        <taxon>Bacilli</taxon>
        <taxon>Bacillales</taxon>
        <taxon>Bacillaceae</taxon>
        <taxon>Halalkalibacter</taxon>
    </lineage>
</organism>
<proteinExistence type="predicted"/>
<dbReference type="Proteomes" id="UP000018890">
    <property type="component" value="Unassembled WGS sequence"/>
</dbReference>
<dbReference type="EMBL" id="BAUT01000009">
    <property type="protein sequence ID" value="GAE25358.1"/>
    <property type="molecule type" value="Genomic_DNA"/>
</dbReference>
<accession>W4Q0V7</accession>
<name>W4Q0V7_9BACI</name>
<gene>
    <name evidence="2" type="ORF">JCM9140_1349</name>
</gene>
<feature type="coiled-coil region" evidence="1">
    <location>
        <begin position="96"/>
        <end position="123"/>
    </location>
</feature>
<comment type="caution">
    <text evidence="2">The sequence shown here is derived from an EMBL/GenBank/DDBJ whole genome shotgun (WGS) entry which is preliminary data.</text>
</comment>
<dbReference type="RefSeq" id="WP_034743663.1">
    <property type="nucleotide sequence ID" value="NZ_BAUT01000009.1"/>
</dbReference>
<dbReference type="AlphaFoldDB" id="W4Q0V7"/>
<sequence length="158" mass="18243">MEKFDIILDELQKLTQRVISIEGNVVTKQDLKHMASKQDLEYMATKQDLEYMASKQDLENMATKQDLENMATKQDLENMASKQDLENMATKQDLENMASKQDLENLSIKIEQMSKKLDAVASQVAHNTEQELLLKDVAQKVIDHEMDIRLIKQMITNK</sequence>
<evidence type="ECO:0000313" key="2">
    <source>
        <dbReference type="EMBL" id="GAE25358.1"/>
    </source>
</evidence>
<dbReference type="PANTHER" id="PTHR34839">
    <property type="entry name" value="CS DOMAIN-CONTAINING PROTEIN"/>
    <property type="match status" value="1"/>
</dbReference>
<protein>
    <submittedName>
        <fullName evidence="2">Uncharacterized protein</fullName>
    </submittedName>
</protein>
<evidence type="ECO:0000313" key="3">
    <source>
        <dbReference type="Proteomes" id="UP000018890"/>
    </source>
</evidence>
<dbReference type="PANTHER" id="PTHR34839:SF1">
    <property type="entry name" value="MYOSIN-9-LIKE"/>
    <property type="match status" value="1"/>
</dbReference>